<dbReference type="InterPro" id="IPR037524">
    <property type="entry name" value="PA14/GLEYA"/>
</dbReference>
<protein>
    <recommendedName>
        <fullName evidence="3">PA14 domain-containing protein</fullName>
    </recommendedName>
</protein>
<dbReference type="Gene3D" id="2.10.10.10">
    <property type="entry name" value="Fibronectin, type II, collagen-binding"/>
    <property type="match status" value="1"/>
</dbReference>
<dbReference type="InterPro" id="IPR036943">
    <property type="entry name" value="FN_type2_sf"/>
</dbReference>
<keyword evidence="2" id="KW-0732">Signal</keyword>
<evidence type="ECO:0000256" key="1">
    <source>
        <dbReference type="SAM" id="MobiDB-lite"/>
    </source>
</evidence>
<dbReference type="OrthoDB" id="441660at2759"/>
<dbReference type="Proteomes" id="UP000244803">
    <property type="component" value="Chromosome 1"/>
</dbReference>
<feature type="compositionally biased region" description="Basic and acidic residues" evidence="1">
    <location>
        <begin position="753"/>
        <end position="763"/>
    </location>
</feature>
<reference evidence="4" key="1">
    <citation type="submission" date="2022-07" db="EMBL/GenBank/DDBJ databases">
        <title>Evaluation of T. orientalis genome assembly methods using nanopore sequencing and analysis of variation between genomes.</title>
        <authorList>
            <person name="Yam J."/>
            <person name="Micallef M.L."/>
            <person name="Liu M."/>
            <person name="Djordjevic S.P."/>
            <person name="Bogema D.R."/>
            <person name="Jenkins C."/>
        </authorList>
    </citation>
    <scope>NUCLEOTIDE SEQUENCE</scope>
    <source>
        <strain evidence="4">Fish Creek</strain>
    </source>
</reference>
<organism evidence="4 5">
    <name type="scientific">Theileria orientalis</name>
    <dbReference type="NCBI Taxonomy" id="68886"/>
    <lineage>
        <taxon>Eukaryota</taxon>
        <taxon>Sar</taxon>
        <taxon>Alveolata</taxon>
        <taxon>Apicomplexa</taxon>
        <taxon>Aconoidasida</taxon>
        <taxon>Piroplasmida</taxon>
        <taxon>Theileriidae</taxon>
        <taxon>Theileria</taxon>
    </lineage>
</organism>
<proteinExistence type="predicted"/>
<sequence length="852" mass="95098">MDTIVFCIFAFFTKSILCFSKSLDIEPKIEIPLPKDLTIQSSDDYDQSELKKLTEFRQRHRKTLDGALCAAAFVRNGNTFTDCTTTEAPDGSVGREWCYLEVQLIGTGARDWDFCAGVIDYDLLREKAKHTGLSLGRRGMGIHFKFSFRRLDNTMSKYEEVCGSGEQDYESDISRLETSLLGVERAIEQLRANNSSLSSLIESRDSLEDEVSVLSKSALYNSKNCSIVRGYDDHEGRADGLRATYYDNAYFRGNPSGFLDHPNVNLIWEDFVPVSGVPHDSFSVRVEGYLRVPSTDVYTFYLRSDCNVRVFMDEEVIMSHGFDVNKDGILGPVNPLPLDGRSTMNVFLKSNPFHLIGGKRYPITIEYSHQKVLKYFNSDVAKIILSWSSMSIPEQLIPPEYFFKGSGQNSYIAISGLEGEHYTLSILENGAQAFKGASNFVIADVPGRFAGARMIRMPTKPAEQLVSFEVSNDAVVFVAIPSVSHTLPKDGNDVPFEKNSDLLSVYGIGDNCRVAQTQLEMSIYSIKFSRGNVKLLLPKDTSSIIFVVPSATSGICKGDVSIIPFGPNDKCIASSSKNEYSGCNQGFGNGMVSEDSGWTTSKDKTEGEFLRRDFETMVELRYFHFVPKGSLKASVVTFNFSDGTSEEFALTDDLRYEFRAFRIVNWIRIEINRVEMLEGTDNTTGGLFTLFGIVCQGMKPISENVQDIDISFCTNNCDLGNSLVVDSGHTKSTHQGLYFGWETQAKPDKCNHTHVEKEKDGPKAEAMPPSEKKIKESEQEGEKNPNYHTIKDGFLLKGNKWSLDAPFHGTFRIRVKVGAKCRDLTEISLTINGYEVFGVENLRKGVTATVSL</sequence>
<name>A0A976M3E3_THEOR</name>
<accession>A0A976M3E3</accession>
<feature type="signal peptide" evidence="2">
    <location>
        <begin position="1"/>
        <end position="18"/>
    </location>
</feature>
<evidence type="ECO:0000259" key="3">
    <source>
        <dbReference type="PROSITE" id="PS51820"/>
    </source>
</evidence>
<dbReference type="AlphaFoldDB" id="A0A976M3E3"/>
<feature type="domain" description="PA14" evidence="3">
    <location>
        <begin position="236"/>
        <end position="401"/>
    </location>
</feature>
<evidence type="ECO:0000313" key="4">
    <source>
        <dbReference type="EMBL" id="UKJ87594.2"/>
    </source>
</evidence>
<evidence type="ECO:0000256" key="2">
    <source>
        <dbReference type="SAM" id="SignalP"/>
    </source>
</evidence>
<dbReference type="PROSITE" id="PS51820">
    <property type="entry name" value="PA14"/>
    <property type="match status" value="1"/>
</dbReference>
<dbReference type="InterPro" id="IPR011658">
    <property type="entry name" value="PA14_dom"/>
</dbReference>
<feature type="chain" id="PRO_5037938387" description="PA14 domain-containing protein" evidence="2">
    <location>
        <begin position="19"/>
        <end position="852"/>
    </location>
</feature>
<evidence type="ECO:0000313" key="5">
    <source>
        <dbReference type="Proteomes" id="UP000244803"/>
    </source>
</evidence>
<dbReference type="EMBL" id="CP056065">
    <property type="protein sequence ID" value="UKJ87594.2"/>
    <property type="molecule type" value="Genomic_DNA"/>
</dbReference>
<gene>
    <name evidence="4" type="ORF">MACJ_000029</name>
</gene>
<dbReference type="SUPFAM" id="SSF56988">
    <property type="entry name" value="Anthrax protective antigen"/>
    <property type="match status" value="1"/>
</dbReference>
<feature type="region of interest" description="Disordered" evidence="1">
    <location>
        <begin position="753"/>
        <end position="786"/>
    </location>
</feature>
<dbReference type="Gene3D" id="3.90.182.10">
    <property type="entry name" value="Toxin - Anthrax Protective Antigen,domain 1"/>
    <property type="match status" value="1"/>
</dbReference>
<dbReference type="SMART" id="SM00758">
    <property type="entry name" value="PA14"/>
    <property type="match status" value="1"/>
</dbReference>
<feature type="compositionally biased region" description="Basic and acidic residues" evidence="1">
    <location>
        <begin position="770"/>
        <end position="786"/>
    </location>
</feature>
<dbReference type="Pfam" id="PF07691">
    <property type="entry name" value="PA14"/>
    <property type="match status" value="1"/>
</dbReference>